<dbReference type="Proteomes" id="UP000017973">
    <property type="component" value="Unassembled WGS sequence"/>
</dbReference>
<dbReference type="OrthoDB" id="9807744at2"/>
<feature type="transmembrane region" description="Helical" evidence="1">
    <location>
        <begin position="105"/>
        <end position="138"/>
    </location>
</feature>
<feature type="transmembrane region" description="Helical" evidence="1">
    <location>
        <begin position="21"/>
        <end position="43"/>
    </location>
</feature>
<dbReference type="Pfam" id="PF04235">
    <property type="entry name" value="DUF418"/>
    <property type="match status" value="1"/>
</dbReference>
<keyword evidence="1" id="KW-0812">Transmembrane</keyword>
<dbReference type="InterPro" id="IPR007349">
    <property type="entry name" value="DUF418"/>
</dbReference>
<dbReference type="PANTHER" id="PTHR30590:SF3">
    <property type="entry name" value="HYPOTHETICAL MEMBRANE SPANNING PROTEIN"/>
    <property type="match status" value="1"/>
</dbReference>
<organism evidence="3 4">
    <name type="scientific">Brevibacillus panacihumi W25</name>
    <dbReference type="NCBI Taxonomy" id="1408254"/>
    <lineage>
        <taxon>Bacteria</taxon>
        <taxon>Bacillati</taxon>
        <taxon>Bacillota</taxon>
        <taxon>Bacilli</taxon>
        <taxon>Bacillales</taxon>
        <taxon>Paenibacillaceae</taxon>
        <taxon>Brevibacillus</taxon>
    </lineage>
</organism>
<keyword evidence="1" id="KW-1133">Transmembrane helix</keyword>
<keyword evidence="1" id="KW-0472">Membrane</keyword>
<feature type="transmembrane region" description="Helical" evidence="1">
    <location>
        <begin position="350"/>
        <end position="371"/>
    </location>
</feature>
<feature type="transmembrane region" description="Helical" evidence="1">
    <location>
        <begin position="144"/>
        <end position="166"/>
    </location>
</feature>
<dbReference type="eggNOG" id="COG2311">
    <property type="taxonomic scope" value="Bacteria"/>
</dbReference>
<evidence type="ECO:0000259" key="2">
    <source>
        <dbReference type="Pfam" id="PF04235"/>
    </source>
</evidence>
<dbReference type="EMBL" id="AYJU01000017">
    <property type="protein sequence ID" value="EST52314.1"/>
    <property type="molecule type" value="Genomic_DNA"/>
</dbReference>
<dbReference type="STRING" id="1408254.T458_15115"/>
<feature type="transmembrane region" description="Helical" evidence="1">
    <location>
        <begin position="324"/>
        <end position="344"/>
    </location>
</feature>
<reference evidence="3 4" key="1">
    <citation type="journal article" date="2014" name="Genome Announc.">
        <title>Draft Genome Sequence of Brevibacillus panacihumi Strain W25, a Halotolerant Hydrocarbon-Degrading Bacterium.</title>
        <authorList>
            <person name="Wang X."/>
            <person name="Jin D."/>
            <person name="Zhou L."/>
            <person name="Wu L."/>
            <person name="An W."/>
            <person name="Chen Y."/>
            <person name="Zhao L."/>
        </authorList>
    </citation>
    <scope>NUCLEOTIDE SEQUENCE [LARGE SCALE GENOMIC DNA]</scope>
    <source>
        <strain evidence="3 4">W25</strain>
    </source>
</reference>
<comment type="caution">
    <text evidence="3">The sequence shown here is derived from an EMBL/GenBank/DDBJ whole genome shotgun (WGS) entry which is preliminary data.</text>
</comment>
<feature type="transmembrane region" description="Helical" evidence="1">
    <location>
        <begin position="208"/>
        <end position="227"/>
    </location>
</feature>
<dbReference type="HOGENOM" id="CLU_039610_0_1_9"/>
<feature type="transmembrane region" description="Helical" evidence="1">
    <location>
        <begin position="63"/>
        <end position="84"/>
    </location>
</feature>
<evidence type="ECO:0000313" key="3">
    <source>
        <dbReference type="EMBL" id="EST52314.1"/>
    </source>
</evidence>
<accession>V6M112</accession>
<dbReference type="AlphaFoldDB" id="V6M112"/>
<keyword evidence="4" id="KW-1185">Reference proteome</keyword>
<evidence type="ECO:0000256" key="1">
    <source>
        <dbReference type="SAM" id="Phobius"/>
    </source>
</evidence>
<dbReference type="RefSeq" id="WP_023556905.1">
    <property type="nucleotide sequence ID" value="NZ_KI629785.1"/>
</dbReference>
<sequence>MNLFPVSEGDRIHQLDVIRGFALLGIVLVNMPTFLHPMLFLPADALPIQHTRADEWLRLLFNMFIQTKFYTIFSFLFGAGFYLFMHRAEQKGLPIKRLFARRLWVLLGFGMLHLIFLWYGDILHTYAIAGCILLWFYYKSQKTVHAWAWSLLIFYQGLMTLLLLLPSDPASQQMEGKAGLVVMALQAYNEGAWPQWMGFRLAYEIPYVISNEFFAVIPILPLFLLGFSLARQGLFHRTADFLPAIRRVWWTSLFLSLPLVAMIPLLQESVLVLPSSADTGVLVFVGLSGLTLCGFYITSLMLLCADEAWRKTLMPLAFVGRMALSNYVLQTFVFTGMVRLFHIYGKISMLTGAIICLILFVLQIIGSRWWLARYTYGPLEWVWRCLTYGSRIPLRKKQVLK</sequence>
<proteinExistence type="predicted"/>
<gene>
    <name evidence="3" type="ORF">T458_15115</name>
</gene>
<name>V6M112_9BACL</name>
<feature type="transmembrane region" description="Helical" evidence="1">
    <location>
        <begin position="279"/>
        <end position="303"/>
    </location>
</feature>
<dbReference type="InterPro" id="IPR052529">
    <property type="entry name" value="Bact_Transport_Assoc"/>
</dbReference>
<protein>
    <submittedName>
        <fullName evidence="3">Membrane protein</fullName>
    </submittedName>
</protein>
<evidence type="ECO:0000313" key="4">
    <source>
        <dbReference type="Proteomes" id="UP000017973"/>
    </source>
</evidence>
<dbReference type="PATRIC" id="fig|1408254.3.peg.2953"/>
<dbReference type="PANTHER" id="PTHR30590">
    <property type="entry name" value="INNER MEMBRANE PROTEIN"/>
    <property type="match status" value="1"/>
</dbReference>
<feature type="domain" description="DUF418" evidence="2">
    <location>
        <begin position="229"/>
        <end position="389"/>
    </location>
</feature>
<feature type="transmembrane region" description="Helical" evidence="1">
    <location>
        <begin position="248"/>
        <end position="267"/>
    </location>
</feature>